<keyword evidence="4" id="KW-1185">Reference proteome</keyword>
<dbReference type="SMART" id="SM00450">
    <property type="entry name" value="RHOD"/>
    <property type="match status" value="1"/>
</dbReference>
<dbReference type="Gene3D" id="3.40.250.10">
    <property type="entry name" value="Rhodanese-like domain"/>
    <property type="match status" value="1"/>
</dbReference>
<dbReference type="PANTHER" id="PTHR43031">
    <property type="entry name" value="FAD-DEPENDENT OXIDOREDUCTASE"/>
    <property type="match status" value="1"/>
</dbReference>
<accession>A0A383S5P7</accession>
<dbReference type="CDD" id="cd00158">
    <property type="entry name" value="RHOD"/>
    <property type="match status" value="1"/>
</dbReference>
<reference evidence="2 5" key="3">
    <citation type="submission" date="2018-10" db="EMBL/GenBank/DDBJ databases">
        <title>Propionibacterium australiense Genome Sequencing and Assembly.</title>
        <authorList>
            <person name="Bernier A.-M."/>
            <person name="Bernard K."/>
        </authorList>
    </citation>
    <scope>NUCLEOTIDE SEQUENCE [LARGE SCALE GENOMIC DNA]</scope>
    <source>
        <strain evidence="2 5">NML98A078</strain>
    </source>
</reference>
<organism evidence="3 4">
    <name type="scientific">Propionibacterium australiense</name>
    <dbReference type="NCBI Taxonomy" id="119981"/>
    <lineage>
        <taxon>Bacteria</taxon>
        <taxon>Bacillati</taxon>
        <taxon>Actinomycetota</taxon>
        <taxon>Actinomycetes</taxon>
        <taxon>Propionibacteriales</taxon>
        <taxon>Propionibacteriaceae</taxon>
        <taxon>Propionibacterium</taxon>
    </lineage>
</organism>
<evidence type="ECO:0000259" key="1">
    <source>
        <dbReference type="PROSITE" id="PS50206"/>
    </source>
</evidence>
<dbReference type="Proteomes" id="UP000279336">
    <property type="component" value="Unassembled WGS sequence"/>
</dbReference>
<evidence type="ECO:0000313" key="4">
    <source>
        <dbReference type="Proteomes" id="UP000263928"/>
    </source>
</evidence>
<dbReference type="PROSITE" id="PS00380">
    <property type="entry name" value="RHODANESE_1"/>
    <property type="match status" value="1"/>
</dbReference>
<dbReference type="PANTHER" id="PTHR43031:SF7">
    <property type="entry name" value="NITRIC OXIDE REDUCTASE FLRD-NAD(+) REDUCTASE"/>
    <property type="match status" value="1"/>
</dbReference>
<dbReference type="InterPro" id="IPR001307">
    <property type="entry name" value="Thiosulphate_STrfase_CS"/>
</dbReference>
<evidence type="ECO:0000313" key="5">
    <source>
        <dbReference type="Proteomes" id="UP000279336"/>
    </source>
</evidence>
<evidence type="ECO:0000313" key="3">
    <source>
        <dbReference type="EMBL" id="SYZ33051.1"/>
    </source>
</evidence>
<dbReference type="OrthoDB" id="9800872at2"/>
<sequence length="128" mass="13243">MGWLRRKKDDGAGTPAEGQVDVTSALHAMASGAVLVDVRSRPEYERGHIPGARLVDPRELAASPVDAIWGDDPLAETGKPIIVVSSTGSRAGAAARALRESGFDALVLAGGLVAWAQDGQVLIPGPPR</sequence>
<name>A0A383S5P7_9ACTN</name>
<protein>
    <submittedName>
        <fullName evidence="2">Rhodanese-like domain-containing protein</fullName>
    </submittedName>
    <submittedName>
        <fullName evidence="3">Thiosulfate sulfurtransferase</fullName>
        <ecNumber evidence="3">2.8.1.1</ecNumber>
    </submittedName>
</protein>
<dbReference type="InterPro" id="IPR001763">
    <property type="entry name" value="Rhodanese-like_dom"/>
</dbReference>
<dbReference type="AlphaFoldDB" id="A0A383S5P7"/>
<gene>
    <name evidence="2" type="ORF">D7U36_09735</name>
    <name evidence="3" type="ORF">PROPAUS_0962</name>
</gene>
<reference evidence="3" key="1">
    <citation type="submission" date="2018-08" db="EMBL/GenBank/DDBJ databases">
        <authorList>
            <person name="Ferrada E.E."/>
            <person name="Latorre B.A."/>
        </authorList>
    </citation>
    <scope>NUCLEOTIDE SEQUENCE [LARGE SCALE GENOMIC DNA]</scope>
    <source>
        <strain evidence="3">Propionibacterium_australiense1</strain>
    </source>
</reference>
<reference evidence="4" key="2">
    <citation type="submission" date="2018-08" db="EMBL/GenBank/DDBJ databases">
        <authorList>
            <person name="Hornung B."/>
        </authorList>
    </citation>
    <scope>NUCLEOTIDE SEQUENCE [LARGE SCALE GENOMIC DNA]</scope>
</reference>
<dbReference type="RefSeq" id="WP_119161425.1">
    <property type="nucleotide sequence ID" value="NZ_LR134442.1"/>
</dbReference>
<dbReference type="EMBL" id="UNQJ01000005">
    <property type="protein sequence ID" value="SYZ33051.1"/>
    <property type="molecule type" value="Genomic_DNA"/>
</dbReference>
<dbReference type="EC" id="2.8.1.1" evidence="3"/>
<keyword evidence="3" id="KW-0808">Transferase</keyword>
<dbReference type="InterPro" id="IPR050229">
    <property type="entry name" value="GlpE_sulfurtransferase"/>
</dbReference>
<proteinExistence type="predicted"/>
<dbReference type="GO" id="GO:0004792">
    <property type="term" value="F:thiosulfate-cyanide sulfurtransferase activity"/>
    <property type="evidence" value="ECO:0007669"/>
    <property type="project" value="UniProtKB-EC"/>
</dbReference>
<dbReference type="SUPFAM" id="SSF52821">
    <property type="entry name" value="Rhodanese/Cell cycle control phosphatase"/>
    <property type="match status" value="1"/>
</dbReference>
<feature type="domain" description="Rhodanese" evidence="1">
    <location>
        <begin position="29"/>
        <end position="124"/>
    </location>
</feature>
<dbReference type="PROSITE" id="PS50206">
    <property type="entry name" value="RHODANESE_3"/>
    <property type="match status" value="1"/>
</dbReference>
<dbReference type="InterPro" id="IPR036873">
    <property type="entry name" value="Rhodanese-like_dom_sf"/>
</dbReference>
<dbReference type="Pfam" id="PF00581">
    <property type="entry name" value="Rhodanese"/>
    <property type="match status" value="1"/>
</dbReference>
<evidence type="ECO:0000313" key="2">
    <source>
        <dbReference type="EMBL" id="RLP08144.1"/>
    </source>
</evidence>
<dbReference type="Proteomes" id="UP000263928">
    <property type="component" value="Unassembled WGS sequence"/>
</dbReference>
<dbReference type="EMBL" id="RCIW01000015">
    <property type="protein sequence ID" value="RLP08144.1"/>
    <property type="molecule type" value="Genomic_DNA"/>
</dbReference>